<evidence type="ECO:0000313" key="2">
    <source>
        <dbReference type="Proteomes" id="UP000235388"/>
    </source>
</evidence>
<dbReference type="Proteomes" id="UP000235388">
    <property type="component" value="Unassembled WGS sequence"/>
</dbReference>
<accession>A0A2N5V501</accession>
<evidence type="ECO:0000313" key="1">
    <source>
        <dbReference type="EMBL" id="PLW45079.1"/>
    </source>
</evidence>
<dbReference type="EMBL" id="PGCJ01000131">
    <property type="protein sequence ID" value="PLW45079.1"/>
    <property type="molecule type" value="Genomic_DNA"/>
</dbReference>
<name>A0A2N5V501_9BASI</name>
<dbReference type="AlphaFoldDB" id="A0A2N5V501"/>
<comment type="caution">
    <text evidence="1">The sequence shown here is derived from an EMBL/GenBank/DDBJ whole genome shotgun (WGS) entry which is preliminary data.</text>
</comment>
<keyword evidence="2" id="KW-1185">Reference proteome</keyword>
<reference evidence="1 2" key="1">
    <citation type="submission" date="2017-11" db="EMBL/GenBank/DDBJ databases">
        <title>De novo assembly and phasing of dikaryotic genomes from two isolates of Puccinia coronata f. sp. avenae, the causal agent of oat crown rust.</title>
        <authorList>
            <person name="Miller M.E."/>
            <person name="Zhang Y."/>
            <person name="Omidvar V."/>
            <person name="Sperschneider J."/>
            <person name="Schwessinger B."/>
            <person name="Raley C."/>
            <person name="Palmer J.M."/>
            <person name="Garnica D."/>
            <person name="Upadhyaya N."/>
            <person name="Rathjen J."/>
            <person name="Taylor J.M."/>
            <person name="Park R.F."/>
            <person name="Dodds P.N."/>
            <person name="Hirsch C.D."/>
            <person name="Kianian S.F."/>
            <person name="Figueroa M."/>
        </authorList>
    </citation>
    <scope>NUCLEOTIDE SEQUENCE [LARGE SCALE GENOMIC DNA]</scope>
    <source>
        <strain evidence="1">12NC29</strain>
    </source>
</reference>
<organism evidence="1 2">
    <name type="scientific">Puccinia coronata f. sp. avenae</name>
    <dbReference type="NCBI Taxonomy" id="200324"/>
    <lineage>
        <taxon>Eukaryota</taxon>
        <taxon>Fungi</taxon>
        <taxon>Dikarya</taxon>
        <taxon>Basidiomycota</taxon>
        <taxon>Pucciniomycotina</taxon>
        <taxon>Pucciniomycetes</taxon>
        <taxon>Pucciniales</taxon>
        <taxon>Pucciniaceae</taxon>
        <taxon>Puccinia</taxon>
    </lineage>
</organism>
<protein>
    <submittedName>
        <fullName evidence="1">Uncharacterized protein</fullName>
    </submittedName>
</protein>
<proteinExistence type="predicted"/>
<gene>
    <name evidence="1" type="ORF">PCANC_09534</name>
</gene>
<sequence length="151" mass="16725">MVRFERIFACLLKLYAGIDRSHNSALVVDLSAAYKNWSSLIFFFFPPSTFLPAGNPTLISAILNGRHNQKKRKMSAHHDLDPVADATLYLAHDNPRPINDQAARLLLYAVPKPITSLLTMAAPHATAPVGDVNVNLPETRYHISAVVVNHM</sequence>